<dbReference type="EC" id="2.8.3.5" evidence="1"/>
<accession>A0A448JCC3</accession>
<gene>
    <name evidence="1" type="primary">scoB_2</name>
    <name evidence="1" type="ORF">NCTC11951_01449</name>
</gene>
<name>A0A448JCC3_CAMJU</name>
<dbReference type="Proteomes" id="UP000275504">
    <property type="component" value="Chromosome"/>
</dbReference>
<dbReference type="Gene3D" id="3.40.1080.10">
    <property type="entry name" value="Glutaconate Coenzyme A-transferase"/>
    <property type="match status" value="1"/>
</dbReference>
<reference evidence="1 2" key="1">
    <citation type="submission" date="2018-12" db="EMBL/GenBank/DDBJ databases">
        <authorList>
            <consortium name="Pathogen Informatics"/>
        </authorList>
    </citation>
    <scope>NUCLEOTIDE SEQUENCE [LARGE SCALE GENOMIC DNA]</scope>
    <source>
        <strain evidence="1 2">NCTC11951</strain>
    </source>
</reference>
<dbReference type="AlphaFoldDB" id="A0A448JCC3"/>
<keyword evidence="1" id="KW-0808">Transferase</keyword>
<proteinExistence type="predicted"/>
<evidence type="ECO:0000313" key="1">
    <source>
        <dbReference type="EMBL" id="VEG62318.1"/>
    </source>
</evidence>
<protein>
    <submittedName>
        <fullName evidence="1">Succinyl-CoA:3-ketoacid-coenzyme A transferase subunit B</fullName>
        <ecNumber evidence="1">2.8.3.5</ecNumber>
    </submittedName>
</protein>
<dbReference type="EMBL" id="LR134359">
    <property type="protein sequence ID" value="VEG62318.1"/>
    <property type="molecule type" value="Genomic_DNA"/>
</dbReference>
<sequence>MGKKVFLQSENDLLGIISYLYEGEMDADLINAGKESVTAVKSASFLMALRVLL</sequence>
<organism evidence="1 2">
    <name type="scientific">Campylobacter jejuni subsp. doylei</name>
    <dbReference type="NCBI Taxonomy" id="32021"/>
    <lineage>
        <taxon>Bacteria</taxon>
        <taxon>Pseudomonadati</taxon>
        <taxon>Campylobacterota</taxon>
        <taxon>Epsilonproteobacteria</taxon>
        <taxon>Campylobacterales</taxon>
        <taxon>Campylobacteraceae</taxon>
        <taxon>Campylobacter</taxon>
    </lineage>
</organism>
<dbReference type="GO" id="GO:0008260">
    <property type="term" value="F:succinyl-CoA:3-oxo-acid CoA-transferase activity"/>
    <property type="evidence" value="ECO:0007669"/>
    <property type="project" value="UniProtKB-EC"/>
</dbReference>
<evidence type="ECO:0000313" key="2">
    <source>
        <dbReference type="Proteomes" id="UP000275504"/>
    </source>
</evidence>